<protein>
    <submittedName>
        <fullName evidence="1">Uncharacterized protein</fullName>
    </submittedName>
</protein>
<accession>A0A6S7KGF5</accession>
<evidence type="ECO:0000313" key="1">
    <source>
        <dbReference type="EMBL" id="CAB4019568.1"/>
    </source>
</evidence>
<comment type="caution">
    <text evidence="1">The sequence shown here is derived from an EMBL/GenBank/DDBJ whole genome shotgun (WGS) entry which is preliminary data.</text>
</comment>
<gene>
    <name evidence="1" type="ORF">PACLA_8A012267</name>
</gene>
<sequence length="177" mass="20563">MATPEEIACVGKRVNTLEELEAAVRKHAESRIKRKHTYDPICSECGSKSIVMIDGADTCTQCGASGMNNFSYYVSYNYNKDDYLKKKSCHNRVHWFERHLFEHVASRDRDIIREQFRSIVAYMTPEYSTIVAYSAQFERGDIQSILLGDNGYPCRQHLMTPAIDRKPNRKLPQRRYN</sequence>
<keyword evidence="2" id="KW-1185">Reference proteome</keyword>
<dbReference type="Proteomes" id="UP001152795">
    <property type="component" value="Unassembled WGS sequence"/>
</dbReference>
<evidence type="ECO:0000313" key="2">
    <source>
        <dbReference type="Proteomes" id="UP001152795"/>
    </source>
</evidence>
<name>A0A6S7KGF5_PARCT</name>
<dbReference type="AlphaFoldDB" id="A0A6S7KGF5"/>
<dbReference type="EMBL" id="CACRXK020010528">
    <property type="protein sequence ID" value="CAB4019568.1"/>
    <property type="molecule type" value="Genomic_DNA"/>
</dbReference>
<dbReference type="OrthoDB" id="5981246at2759"/>
<reference evidence="1" key="1">
    <citation type="submission" date="2020-04" db="EMBL/GenBank/DDBJ databases">
        <authorList>
            <person name="Alioto T."/>
            <person name="Alioto T."/>
            <person name="Gomez Garrido J."/>
        </authorList>
    </citation>
    <scope>NUCLEOTIDE SEQUENCE</scope>
    <source>
        <strain evidence="1">A484AB</strain>
    </source>
</reference>
<organism evidence="1 2">
    <name type="scientific">Paramuricea clavata</name>
    <name type="common">Red gorgonian</name>
    <name type="synonym">Violescent sea-whip</name>
    <dbReference type="NCBI Taxonomy" id="317549"/>
    <lineage>
        <taxon>Eukaryota</taxon>
        <taxon>Metazoa</taxon>
        <taxon>Cnidaria</taxon>
        <taxon>Anthozoa</taxon>
        <taxon>Octocorallia</taxon>
        <taxon>Malacalcyonacea</taxon>
        <taxon>Plexauridae</taxon>
        <taxon>Paramuricea</taxon>
    </lineage>
</organism>
<proteinExistence type="predicted"/>